<keyword evidence="1" id="KW-0812">Transmembrane</keyword>
<proteinExistence type="predicted"/>
<name>A0A3G6J6G8_9CORY</name>
<feature type="transmembrane region" description="Helical" evidence="1">
    <location>
        <begin position="47"/>
        <end position="66"/>
    </location>
</feature>
<dbReference type="KEGG" id="ccho:CCHOA_05645"/>
<protein>
    <submittedName>
        <fullName evidence="2">Uncharacterized protein</fullName>
    </submittedName>
</protein>
<organism evidence="2 3">
    <name type="scientific">Corynebacterium choanae</name>
    <dbReference type="NCBI Taxonomy" id="1862358"/>
    <lineage>
        <taxon>Bacteria</taxon>
        <taxon>Bacillati</taxon>
        <taxon>Actinomycetota</taxon>
        <taxon>Actinomycetes</taxon>
        <taxon>Mycobacteriales</taxon>
        <taxon>Corynebacteriaceae</taxon>
        <taxon>Corynebacterium</taxon>
    </lineage>
</organism>
<sequence precursor="true">MNRKQTESLGKLQLSLMFSLSLVTNLSISGAKVATGQESITVHDFSSIFGMAISLLLLVFCAIYATQRLGKGFLIKTVAFAIGFFLIAYGAHSPTGNIITALIALAVMLAYAFKVRNDFLKGRVK</sequence>
<reference evidence="2 3" key="1">
    <citation type="submission" date="2018-11" db="EMBL/GenBank/DDBJ databases">
        <authorList>
            <person name="Kleinhagauer T."/>
            <person name="Glaeser S.P."/>
            <person name="Spergser J."/>
            <person name="Ruckert C."/>
            <person name="Kaempfer P."/>
            <person name="Busse H.-J."/>
        </authorList>
    </citation>
    <scope>NUCLEOTIDE SEQUENCE [LARGE SCALE GENOMIC DNA]</scope>
    <source>
        <strain evidence="2 3">200CH</strain>
    </source>
</reference>
<dbReference type="Proteomes" id="UP000269019">
    <property type="component" value="Chromosome"/>
</dbReference>
<gene>
    <name evidence="2" type="ORF">CCHOA_05645</name>
</gene>
<keyword evidence="3" id="KW-1185">Reference proteome</keyword>
<dbReference type="EMBL" id="CP033896">
    <property type="protein sequence ID" value="AZA13529.1"/>
    <property type="molecule type" value="Genomic_DNA"/>
</dbReference>
<dbReference type="AlphaFoldDB" id="A0A3G6J6G8"/>
<keyword evidence="1" id="KW-0472">Membrane</keyword>
<keyword evidence="1" id="KW-1133">Transmembrane helix</keyword>
<evidence type="ECO:0000313" key="2">
    <source>
        <dbReference type="EMBL" id="AZA13529.1"/>
    </source>
</evidence>
<feature type="transmembrane region" description="Helical" evidence="1">
    <location>
        <begin position="73"/>
        <end position="92"/>
    </location>
</feature>
<feature type="transmembrane region" description="Helical" evidence="1">
    <location>
        <begin position="98"/>
        <end position="115"/>
    </location>
</feature>
<evidence type="ECO:0000313" key="3">
    <source>
        <dbReference type="Proteomes" id="UP000269019"/>
    </source>
</evidence>
<evidence type="ECO:0000256" key="1">
    <source>
        <dbReference type="SAM" id="Phobius"/>
    </source>
</evidence>
<accession>A0A3G6J6G8</accession>